<protein>
    <submittedName>
        <fullName evidence="1">Uncharacterized protein</fullName>
    </submittedName>
</protein>
<gene>
    <name evidence="1" type="ORF">P5673_011847</name>
</gene>
<dbReference type="AlphaFoldDB" id="A0AAD9QN78"/>
<sequence>MVFQCGEDVDVEVVDISCESRDQSTWSLSSKRIVIEFCQANRLLWYKKHKVYSNKSLKPLMAKF</sequence>
<evidence type="ECO:0000313" key="1">
    <source>
        <dbReference type="EMBL" id="KAK2564418.1"/>
    </source>
</evidence>
<name>A0AAD9QN78_ACRCE</name>
<comment type="caution">
    <text evidence="1">The sequence shown here is derived from an EMBL/GenBank/DDBJ whole genome shotgun (WGS) entry which is preliminary data.</text>
</comment>
<keyword evidence="2" id="KW-1185">Reference proteome</keyword>
<dbReference type="EMBL" id="JARQWQ010000022">
    <property type="protein sequence ID" value="KAK2564418.1"/>
    <property type="molecule type" value="Genomic_DNA"/>
</dbReference>
<accession>A0AAD9QN78</accession>
<reference evidence="1" key="2">
    <citation type="journal article" date="2023" name="Science">
        <title>Genomic signatures of disease resistance in endangered staghorn corals.</title>
        <authorList>
            <person name="Vollmer S.V."/>
            <person name="Selwyn J.D."/>
            <person name="Despard B.A."/>
            <person name="Roesel C.L."/>
        </authorList>
    </citation>
    <scope>NUCLEOTIDE SEQUENCE</scope>
    <source>
        <strain evidence="1">K2</strain>
    </source>
</reference>
<proteinExistence type="predicted"/>
<dbReference type="Proteomes" id="UP001249851">
    <property type="component" value="Unassembled WGS sequence"/>
</dbReference>
<reference evidence="1" key="1">
    <citation type="journal article" date="2023" name="G3 (Bethesda)">
        <title>Whole genome assembly and annotation of the endangered Caribbean coral Acropora cervicornis.</title>
        <authorList>
            <person name="Selwyn J.D."/>
            <person name="Vollmer S.V."/>
        </authorList>
    </citation>
    <scope>NUCLEOTIDE SEQUENCE</scope>
    <source>
        <strain evidence="1">K2</strain>
    </source>
</reference>
<evidence type="ECO:0000313" key="2">
    <source>
        <dbReference type="Proteomes" id="UP001249851"/>
    </source>
</evidence>
<organism evidence="1 2">
    <name type="scientific">Acropora cervicornis</name>
    <name type="common">Staghorn coral</name>
    <dbReference type="NCBI Taxonomy" id="6130"/>
    <lineage>
        <taxon>Eukaryota</taxon>
        <taxon>Metazoa</taxon>
        <taxon>Cnidaria</taxon>
        <taxon>Anthozoa</taxon>
        <taxon>Hexacorallia</taxon>
        <taxon>Scleractinia</taxon>
        <taxon>Astrocoeniina</taxon>
        <taxon>Acroporidae</taxon>
        <taxon>Acropora</taxon>
    </lineage>
</organism>